<proteinExistence type="predicted"/>
<dbReference type="EMBL" id="GBRH01167789">
    <property type="protein sequence ID" value="JAE30107.1"/>
    <property type="molecule type" value="Transcribed_RNA"/>
</dbReference>
<reference evidence="2" key="2">
    <citation type="journal article" date="2015" name="Data Brief">
        <title>Shoot transcriptome of the giant reed, Arundo donax.</title>
        <authorList>
            <person name="Barrero R.A."/>
            <person name="Guerrero F.D."/>
            <person name="Moolhuijzen P."/>
            <person name="Goolsby J.A."/>
            <person name="Tidwell J."/>
            <person name="Bellgard S.E."/>
            <person name="Bellgard M.I."/>
        </authorList>
    </citation>
    <scope>NUCLEOTIDE SEQUENCE</scope>
    <source>
        <tissue evidence="2">Shoot tissue taken approximately 20 cm above the soil surface</tissue>
    </source>
</reference>
<dbReference type="AlphaFoldDB" id="A0A0A9H035"/>
<accession>A0A0A9H035</accession>
<evidence type="ECO:0000256" key="1">
    <source>
        <dbReference type="SAM" id="MobiDB-lite"/>
    </source>
</evidence>
<sequence>MRGGCTRRAGAWSSLTPPSSRRRCRSR</sequence>
<reference evidence="2" key="1">
    <citation type="submission" date="2014-09" db="EMBL/GenBank/DDBJ databases">
        <authorList>
            <person name="Magalhaes I.L.F."/>
            <person name="Oliveira U."/>
            <person name="Santos F.R."/>
            <person name="Vidigal T.H.D.A."/>
            <person name="Brescovit A.D."/>
            <person name="Santos A.J."/>
        </authorList>
    </citation>
    <scope>NUCLEOTIDE SEQUENCE</scope>
    <source>
        <tissue evidence="2">Shoot tissue taken approximately 20 cm above the soil surface</tissue>
    </source>
</reference>
<protein>
    <submittedName>
        <fullName evidence="2">Uncharacterized protein</fullName>
    </submittedName>
</protein>
<organism evidence="2">
    <name type="scientific">Arundo donax</name>
    <name type="common">Giant reed</name>
    <name type="synonym">Donax arundinaceus</name>
    <dbReference type="NCBI Taxonomy" id="35708"/>
    <lineage>
        <taxon>Eukaryota</taxon>
        <taxon>Viridiplantae</taxon>
        <taxon>Streptophyta</taxon>
        <taxon>Embryophyta</taxon>
        <taxon>Tracheophyta</taxon>
        <taxon>Spermatophyta</taxon>
        <taxon>Magnoliopsida</taxon>
        <taxon>Liliopsida</taxon>
        <taxon>Poales</taxon>
        <taxon>Poaceae</taxon>
        <taxon>PACMAD clade</taxon>
        <taxon>Arundinoideae</taxon>
        <taxon>Arundineae</taxon>
        <taxon>Arundo</taxon>
    </lineage>
</organism>
<name>A0A0A9H035_ARUDO</name>
<evidence type="ECO:0000313" key="2">
    <source>
        <dbReference type="EMBL" id="JAE30107.1"/>
    </source>
</evidence>
<feature type="region of interest" description="Disordered" evidence="1">
    <location>
        <begin position="1"/>
        <end position="27"/>
    </location>
</feature>